<reference evidence="2 3" key="1">
    <citation type="journal article" date="2018" name="BMC Genomics">
        <title>Genomic comparison of Trypanosoma conorhini and Trypanosoma rangeli to Trypanosoma cruzi strains of high and low virulence.</title>
        <authorList>
            <person name="Bradwell K.R."/>
            <person name="Koparde V.N."/>
            <person name="Matveyev A.V."/>
            <person name="Serrano M.G."/>
            <person name="Alves J.M."/>
            <person name="Parikh H."/>
            <person name="Huang B."/>
            <person name="Lee V."/>
            <person name="Espinosa-Alvarez O."/>
            <person name="Ortiz P.A."/>
            <person name="Costa-Martins A.G."/>
            <person name="Teixeira M.M."/>
            <person name="Buck G.A."/>
        </authorList>
    </citation>
    <scope>NUCLEOTIDE SEQUENCE [LARGE SCALE GENOMIC DNA]</scope>
    <source>
        <strain evidence="2 3">AM80</strain>
    </source>
</reference>
<gene>
    <name evidence="2" type="ORF">TraAM80_10541</name>
</gene>
<dbReference type="RefSeq" id="XP_029233004.1">
    <property type="nucleotide sequence ID" value="XM_029387154.1"/>
</dbReference>
<protein>
    <submittedName>
        <fullName evidence="2">Uncharacterized protein</fullName>
    </submittedName>
</protein>
<evidence type="ECO:0000256" key="1">
    <source>
        <dbReference type="SAM" id="MobiDB-lite"/>
    </source>
</evidence>
<sequence>CRPGAPATWETPRASARWSRESAFTAQARGPRRGPLRRRLWRSPRRRAPKAPAGCSGRKLDRRRRGGKNEAHQLFWGCWPARQTGGALCWKRFPRSKRGTVPKALAWVGLGGKRKPTQATAICLLRKVSMSGFFPLHENMVVFAFAVAIIICGRPGASARQRVASAKAKCVGAACGQGLHSTKHSGHIMPRRRLKRCGL</sequence>
<keyword evidence="3" id="KW-1185">Reference proteome</keyword>
<accession>A0A3R7JSR6</accession>
<dbReference type="GeneID" id="40334474"/>
<feature type="region of interest" description="Disordered" evidence="1">
    <location>
        <begin position="1"/>
        <end position="66"/>
    </location>
</feature>
<feature type="compositionally biased region" description="Basic residues" evidence="1">
    <location>
        <begin position="30"/>
        <end position="49"/>
    </location>
</feature>
<comment type="caution">
    <text evidence="2">The sequence shown here is derived from an EMBL/GenBank/DDBJ whole genome shotgun (WGS) entry which is preliminary data.</text>
</comment>
<feature type="non-terminal residue" evidence="2">
    <location>
        <position position="1"/>
    </location>
</feature>
<name>A0A3R7JSR6_TRYRA</name>
<evidence type="ECO:0000313" key="3">
    <source>
        <dbReference type="Proteomes" id="UP000283634"/>
    </source>
</evidence>
<dbReference type="EMBL" id="MKGL01001041">
    <property type="protein sequence ID" value="RNE94857.1"/>
    <property type="molecule type" value="Genomic_DNA"/>
</dbReference>
<proteinExistence type="predicted"/>
<organism evidence="2 3">
    <name type="scientific">Trypanosoma rangeli</name>
    <dbReference type="NCBI Taxonomy" id="5698"/>
    <lineage>
        <taxon>Eukaryota</taxon>
        <taxon>Discoba</taxon>
        <taxon>Euglenozoa</taxon>
        <taxon>Kinetoplastea</taxon>
        <taxon>Metakinetoplastina</taxon>
        <taxon>Trypanosomatida</taxon>
        <taxon>Trypanosomatidae</taxon>
        <taxon>Trypanosoma</taxon>
        <taxon>Herpetosoma</taxon>
    </lineage>
</organism>
<evidence type="ECO:0000313" key="2">
    <source>
        <dbReference type="EMBL" id="RNE94857.1"/>
    </source>
</evidence>
<dbReference type="AlphaFoldDB" id="A0A3R7JSR6"/>
<dbReference type="Proteomes" id="UP000283634">
    <property type="component" value="Unassembled WGS sequence"/>
</dbReference>